<keyword evidence="5 7" id="KW-0472">Membrane</keyword>
<comment type="subcellular location">
    <subcellularLocation>
        <location evidence="1">Membrane</location>
        <topology evidence="1">Multi-pass membrane protein</topology>
    </subcellularLocation>
</comment>
<dbReference type="GeneID" id="110979417"/>
<feature type="domain" description="TM2" evidence="8">
    <location>
        <begin position="50"/>
        <end position="98"/>
    </location>
</feature>
<feature type="transmembrane region" description="Helical" evidence="7">
    <location>
        <begin position="137"/>
        <end position="157"/>
    </location>
</feature>
<evidence type="ECO:0000256" key="6">
    <source>
        <dbReference type="SAM" id="MobiDB-lite"/>
    </source>
</evidence>
<sequence>MKNSEQPSLASWMPAGAYPHHGQAYRPMASSQQPVHIQGVSTLQRFAIQRKSLLEAYIYCFLFGLFGVHHFYLKRNLLGWLYLFSLGLLGVGWLIDLIRLPWLVAKANQEEEEMVRNGYCVARQYNYRFYDLRERTLLEAYIMWFPMGLFGFHHFYLGRTGFGVIYAFSAGLAGIGWLTDIFRMPYLVRETNEKIRKLRNGEVVEITMECSVGDAYQLAFPLGILGLHHFYMGRVGQGLAYLCTGGLAGVGWLADLVRMPCLVSRHNREVQENRTWTRHLDDAYIYAVPFGILGFHRFYLSGPAIGLLYFFTAGIFTIGWLVDLVRMPCLVQAANKRERLRCEMYTNLVIPNNERLYVFIPGQGTPGHGQGQPPLSYGTANQTHNAQLPYATQQGGLPYYLNQNHHMPVPANPVLSPYGVPPPNPPQYEGIAEPEPSPLPPPYQETSDSSCQQTMATPAPPVESKFGESQA</sequence>
<feature type="domain" description="TM2" evidence="8">
    <location>
        <begin position="139"/>
        <end position="182"/>
    </location>
</feature>
<dbReference type="GO" id="GO:0016020">
    <property type="term" value="C:membrane"/>
    <property type="evidence" value="ECO:0007669"/>
    <property type="project" value="UniProtKB-SubCell"/>
</dbReference>
<feature type="transmembrane region" description="Helical" evidence="7">
    <location>
        <begin position="79"/>
        <end position="98"/>
    </location>
</feature>
<organism evidence="9 10">
    <name type="scientific">Acanthaster planci</name>
    <name type="common">Crown-of-thorns starfish</name>
    <dbReference type="NCBI Taxonomy" id="133434"/>
    <lineage>
        <taxon>Eukaryota</taxon>
        <taxon>Metazoa</taxon>
        <taxon>Echinodermata</taxon>
        <taxon>Eleutherozoa</taxon>
        <taxon>Asterozoa</taxon>
        <taxon>Asteroidea</taxon>
        <taxon>Valvatacea</taxon>
        <taxon>Valvatida</taxon>
        <taxon>Acanthasteridae</taxon>
        <taxon>Acanthaster</taxon>
    </lineage>
</organism>
<keyword evidence="3 7" id="KW-0812">Transmembrane</keyword>
<feature type="domain" description="TM2" evidence="8">
    <location>
        <begin position="215"/>
        <end position="257"/>
    </location>
</feature>
<gene>
    <name evidence="10" type="primary">LOC110979417</name>
</gene>
<dbReference type="OrthoDB" id="10262359at2759"/>
<dbReference type="InterPro" id="IPR007829">
    <property type="entry name" value="TM2"/>
</dbReference>
<evidence type="ECO:0000256" key="2">
    <source>
        <dbReference type="ARBA" id="ARBA00008284"/>
    </source>
</evidence>
<evidence type="ECO:0000256" key="7">
    <source>
        <dbReference type="SAM" id="Phobius"/>
    </source>
</evidence>
<accession>A0A8B7YCB3</accession>
<feature type="transmembrane region" description="Helical" evidence="7">
    <location>
        <begin position="163"/>
        <end position="182"/>
    </location>
</feature>
<dbReference type="KEGG" id="aplc:110979417"/>
<evidence type="ECO:0000259" key="8">
    <source>
        <dbReference type="Pfam" id="PF05154"/>
    </source>
</evidence>
<dbReference type="AlphaFoldDB" id="A0A8B7YCB3"/>
<comment type="similarity">
    <text evidence="2">Belongs to the TM2 family.</text>
</comment>
<evidence type="ECO:0000256" key="3">
    <source>
        <dbReference type="ARBA" id="ARBA00022692"/>
    </source>
</evidence>
<feature type="region of interest" description="Disordered" evidence="6">
    <location>
        <begin position="412"/>
        <end position="471"/>
    </location>
</feature>
<proteinExistence type="inferred from homology"/>
<dbReference type="OMA" id="DLVRMPC"/>
<feature type="domain" description="TM2" evidence="8">
    <location>
        <begin position="283"/>
        <end position="325"/>
    </location>
</feature>
<name>A0A8B7YCB3_ACAPL</name>
<evidence type="ECO:0000313" key="10">
    <source>
        <dbReference type="RefSeq" id="XP_022090883.1"/>
    </source>
</evidence>
<dbReference type="Proteomes" id="UP000694845">
    <property type="component" value="Unplaced"/>
</dbReference>
<protein>
    <submittedName>
        <fullName evidence="10">Uncharacterized protein LOC110979417</fullName>
    </submittedName>
</protein>
<keyword evidence="4 7" id="KW-1133">Transmembrane helix</keyword>
<dbReference type="PANTHER" id="PTHR21016">
    <property type="entry name" value="BETA-AMYLOID BINDING PROTEIN-RELATED"/>
    <property type="match status" value="1"/>
</dbReference>
<evidence type="ECO:0000256" key="4">
    <source>
        <dbReference type="ARBA" id="ARBA00022989"/>
    </source>
</evidence>
<feature type="transmembrane region" description="Helical" evidence="7">
    <location>
        <begin position="239"/>
        <end position="263"/>
    </location>
</feature>
<reference evidence="10" key="1">
    <citation type="submission" date="2025-08" db="UniProtKB">
        <authorList>
            <consortium name="RefSeq"/>
        </authorList>
    </citation>
    <scope>IDENTIFICATION</scope>
</reference>
<dbReference type="Pfam" id="PF05154">
    <property type="entry name" value="TM2"/>
    <property type="match status" value="4"/>
</dbReference>
<dbReference type="InterPro" id="IPR050932">
    <property type="entry name" value="TM2D1-3-like"/>
</dbReference>
<evidence type="ECO:0000256" key="1">
    <source>
        <dbReference type="ARBA" id="ARBA00004141"/>
    </source>
</evidence>
<feature type="compositionally biased region" description="Polar residues" evidence="6">
    <location>
        <begin position="444"/>
        <end position="456"/>
    </location>
</feature>
<keyword evidence="9" id="KW-1185">Reference proteome</keyword>
<feature type="transmembrane region" description="Helical" evidence="7">
    <location>
        <begin position="53"/>
        <end position="73"/>
    </location>
</feature>
<evidence type="ECO:0000256" key="5">
    <source>
        <dbReference type="ARBA" id="ARBA00023136"/>
    </source>
</evidence>
<dbReference type="PANTHER" id="PTHR21016:SF25">
    <property type="entry name" value="TM2 DOMAIN-CONTAINING PROTEIN DDB_G0277895-RELATED"/>
    <property type="match status" value="1"/>
</dbReference>
<feature type="transmembrane region" description="Helical" evidence="7">
    <location>
        <begin position="306"/>
        <end position="331"/>
    </location>
</feature>
<evidence type="ECO:0000313" key="9">
    <source>
        <dbReference type="Proteomes" id="UP000694845"/>
    </source>
</evidence>
<dbReference type="RefSeq" id="XP_022090883.1">
    <property type="nucleotide sequence ID" value="XM_022235191.1"/>
</dbReference>